<keyword evidence="2" id="KW-1185">Reference proteome</keyword>
<proteinExistence type="predicted"/>
<name>A0ABT8LFS2_9BACT</name>
<gene>
    <name evidence="1" type="ORF">QQ020_27260</name>
</gene>
<evidence type="ECO:0000313" key="1">
    <source>
        <dbReference type="EMBL" id="MDN5215807.1"/>
    </source>
</evidence>
<accession>A0ABT8LFS2</accession>
<dbReference type="SUPFAM" id="SSF55961">
    <property type="entry name" value="Bet v1-like"/>
    <property type="match status" value="1"/>
</dbReference>
<comment type="caution">
    <text evidence="1">The sequence shown here is derived from an EMBL/GenBank/DDBJ whole genome shotgun (WGS) entry which is preliminary data.</text>
</comment>
<organism evidence="1 2">
    <name type="scientific">Agaribacillus aureus</name>
    <dbReference type="NCBI Taxonomy" id="3051825"/>
    <lineage>
        <taxon>Bacteria</taxon>
        <taxon>Pseudomonadati</taxon>
        <taxon>Bacteroidota</taxon>
        <taxon>Cytophagia</taxon>
        <taxon>Cytophagales</taxon>
        <taxon>Splendidivirgaceae</taxon>
        <taxon>Agaribacillus</taxon>
    </lineage>
</organism>
<evidence type="ECO:0000313" key="2">
    <source>
        <dbReference type="Proteomes" id="UP001172083"/>
    </source>
</evidence>
<dbReference type="Proteomes" id="UP001172083">
    <property type="component" value="Unassembled WGS sequence"/>
</dbReference>
<dbReference type="InterPro" id="IPR023393">
    <property type="entry name" value="START-like_dom_sf"/>
</dbReference>
<sequence>MKFKGSITIHQPREKVVALFLDADSLKEYQDGFVKKELLSGIAGENKAESKLYYKYGNRDMILTETITSNNLPESFEAHYHHKHMDNTMKCTFIEISPNETAYDYEFEYTRINWILPKLMAILFPGMYRKQGEKWMKQFKEFAEKQ</sequence>
<dbReference type="CDD" id="cd07812">
    <property type="entry name" value="SRPBCC"/>
    <property type="match status" value="1"/>
</dbReference>
<reference evidence="1" key="1">
    <citation type="submission" date="2023-06" db="EMBL/GenBank/DDBJ databases">
        <title>Genomic of Agaribacillus aureum.</title>
        <authorList>
            <person name="Wang G."/>
        </authorList>
    </citation>
    <scope>NUCLEOTIDE SEQUENCE</scope>
    <source>
        <strain evidence="1">BMA12</strain>
    </source>
</reference>
<dbReference type="RefSeq" id="WP_346761144.1">
    <property type="nucleotide sequence ID" value="NZ_JAUJEB010000007.1"/>
</dbReference>
<protein>
    <submittedName>
        <fullName evidence="1">SRPBCC family protein</fullName>
    </submittedName>
</protein>
<dbReference type="Gene3D" id="3.30.530.20">
    <property type="match status" value="1"/>
</dbReference>
<dbReference type="EMBL" id="JAUJEB010000007">
    <property type="protein sequence ID" value="MDN5215807.1"/>
    <property type="molecule type" value="Genomic_DNA"/>
</dbReference>